<evidence type="ECO:0000313" key="2">
    <source>
        <dbReference type="EMBL" id="SVB05842.1"/>
    </source>
</evidence>
<feature type="domain" description="Ig-like" evidence="1">
    <location>
        <begin position="23"/>
        <end position="65"/>
    </location>
</feature>
<dbReference type="PROSITE" id="PS51257">
    <property type="entry name" value="PROKAR_LIPOPROTEIN"/>
    <property type="match status" value="1"/>
</dbReference>
<organism evidence="2">
    <name type="scientific">marine metagenome</name>
    <dbReference type="NCBI Taxonomy" id="408172"/>
    <lineage>
        <taxon>unclassified sequences</taxon>
        <taxon>metagenomes</taxon>
        <taxon>ecological metagenomes</taxon>
    </lineage>
</organism>
<sequence>MSKQIFSLFISFFLLSCGYNHEPIIQSLIADPEVVEPGGIVILTCNASDDEGADSRKDDNLTYTWDATAGAILQDYGGSTASWTAPAI</sequence>
<feature type="non-terminal residue" evidence="2">
    <location>
        <position position="88"/>
    </location>
</feature>
<dbReference type="PROSITE" id="PS50835">
    <property type="entry name" value="IG_LIKE"/>
    <property type="match status" value="1"/>
</dbReference>
<reference evidence="2" key="1">
    <citation type="submission" date="2018-05" db="EMBL/GenBank/DDBJ databases">
        <authorList>
            <person name="Lanie J.A."/>
            <person name="Ng W.-L."/>
            <person name="Kazmierczak K.M."/>
            <person name="Andrzejewski T.M."/>
            <person name="Davidsen T.M."/>
            <person name="Wayne K.J."/>
            <person name="Tettelin H."/>
            <person name="Glass J.I."/>
            <person name="Rusch D."/>
            <person name="Podicherti R."/>
            <person name="Tsui H.-C.T."/>
            <person name="Winkler M.E."/>
        </authorList>
    </citation>
    <scope>NUCLEOTIDE SEQUENCE</scope>
</reference>
<proteinExistence type="predicted"/>
<name>A0A382AXQ3_9ZZZZ</name>
<dbReference type="EMBL" id="UINC01027126">
    <property type="protein sequence ID" value="SVB05842.1"/>
    <property type="molecule type" value="Genomic_DNA"/>
</dbReference>
<gene>
    <name evidence="2" type="ORF">METZ01_LOCUS158696</name>
</gene>
<protein>
    <recommendedName>
        <fullName evidence="1">Ig-like domain-containing protein</fullName>
    </recommendedName>
</protein>
<evidence type="ECO:0000259" key="1">
    <source>
        <dbReference type="PROSITE" id="PS50835"/>
    </source>
</evidence>
<dbReference type="InterPro" id="IPR007110">
    <property type="entry name" value="Ig-like_dom"/>
</dbReference>
<accession>A0A382AXQ3</accession>
<dbReference type="AlphaFoldDB" id="A0A382AXQ3"/>